<feature type="region of interest" description="Disordered" evidence="1">
    <location>
        <begin position="1"/>
        <end position="24"/>
    </location>
</feature>
<feature type="compositionally biased region" description="Low complexity" evidence="1">
    <location>
        <begin position="50"/>
        <end position="66"/>
    </location>
</feature>
<organism evidence="2 3">
    <name type="scientific">Cryptolaemus montrouzieri</name>
    <dbReference type="NCBI Taxonomy" id="559131"/>
    <lineage>
        <taxon>Eukaryota</taxon>
        <taxon>Metazoa</taxon>
        <taxon>Ecdysozoa</taxon>
        <taxon>Arthropoda</taxon>
        <taxon>Hexapoda</taxon>
        <taxon>Insecta</taxon>
        <taxon>Pterygota</taxon>
        <taxon>Neoptera</taxon>
        <taxon>Endopterygota</taxon>
        <taxon>Coleoptera</taxon>
        <taxon>Polyphaga</taxon>
        <taxon>Cucujiformia</taxon>
        <taxon>Coccinelloidea</taxon>
        <taxon>Coccinellidae</taxon>
        <taxon>Scymninae</taxon>
        <taxon>Scymnini</taxon>
        <taxon>Cryptolaemus</taxon>
    </lineage>
</organism>
<gene>
    <name evidence="2" type="ORF">HHI36_007739</name>
</gene>
<protein>
    <submittedName>
        <fullName evidence="2">Uncharacterized protein</fullName>
    </submittedName>
</protein>
<sequence>DPNFIPPSEDVQQNLSDPESDDKHEEVKLMVKRITQLRILGQGFGRELTRSTPSPSSSLGGINKQF</sequence>
<feature type="non-terminal residue" evidence="2">
    <location>
        <position position="1"/>
    </location>
</feature>
<feature type="region of interest" description="Disordered" evidence="1">
    <location>
        <begin position="45"/>
        <end position="66"/>
    </location>
</feature>
<evidence type="ECO:0000313" key="2">
    <source>
        <dbReference type="EMBL" id="KAL3268635.1"/>
    </source>
</evidence>
<name>A0ABD2MQG3_9CUCU</name>
<comment type="caution">
    <text evidence="2">The sequence shown here is derived from an EMBL/GenBank/DDBJ whole genome shotgun (WGS) entry which is preliminary data.</text>
</comment>
<dbReference type="AlphaFoldDB" id="A0ABD2MQG3"/>
<evidence type="ECO:0000313" key="3">
    <source>
        <dbReference type="Proteomes" id="UP001516400"/>
    </source>
</evidence>
<reference evidence="2 3" key="1">
    <citation type="journal article" date="2021" name="BMC Biol.">
        <title>Horizontally acquired antibacterial genes associated with adaptive radiation of ladybird beetles.</title>
        <authorList>
            <person name="Li H.S."/>
            <person name="Tang X.F."/>
            <person name="Huang Y.H."/>
            <person name="Xu Z.Y."/>
            <person name="Chen M.L."/>
            <person name="Du X.Y."/>
            <person name="Qiu B.Y."/>
            <person name="Chen P.T."/>
            <person name="Zhang W."/>
            <person name="Slipinski A."/>
            <person name="Escalona H.E."/>
            <person name="Waterhouse R.M."/>
            <person name="Zwick A."/>
            <person name="Pang H."/>
        </authorList>
    </citation>
    <scope>NUCLEOTIDE SEQUENCE [LARGE SCALE GENOMIC DNA]</scope>
    <source>
        <strain evidence="2">SYSU2018</strain>
    </source>
</reference>
<dbReference type="EMBL" id="JABFTP020000021">
    <property type="protein sequence ID" value="KAL3268635.1"/>
    <property type="molecule type" value="Genomic_DNA"/>
</dbReference>
<accession>A0ABD2MQG3</accession>
<feature type="non-terminal residue" evidence="2">
    <location>
        <position position="66"/>
    </location>
</feature>
<dbReference type="Proteomes" id="UP001516400">
    <property type="component" value="Unassembled WGS sequence"/>
</dbReference>
<keyword evidence="3" id="KW-1185">Reference proteome</keyword>
<proteinExistence type="predicted"/>
<evidence type="ECO:0000256" key="1">
    <source>
        <dbReference type="SAM" id="MobiDB-lite"/>
    </source>
</evidence>